<comment type="caution">
    <text evidence="17">The sequence shown here is derived from an EMBL/GenBank/DDBJ whole genome shotgun (WGS) entry which is preliminary data.</text>
</comment>
<sequence>MVVDDEEKANILNTFFSTVFTVENEMLATGSVPQDWRIANVVPIFKKGSKSEPGNYRPVSLTSIVGKIFEGFLRDVILDYLNENNCLTPYQHGFMRNRSCQTNLISFYEEVSYRLDHVTSSICQSGCQRCKGKYSSDCCHEQCAAGCTGPKNTDCLACLNFNNSGICELHCPHPTIYNTQTFQTIPNPNARYTFGATCVIKCPYNYLATDVGSCTLFCPQETEETKVGDVQKCEKCDKCAKVCYGLGMDFLKTAHAINSTNIQHFRGCKKIVGNLVFLSESFQRGSDNSTHLTVEDLDDIYTSTHGDELDSLQVFENLRVIWGRLQYNGAYSLVIRNLSISSLGLRSLKVISSGLVLIEGNSKLCFLDTVPWSDLFRNSRQIILMTGNKPQPTCGSQEK</sequence>
<dbReference type="Gene3D" id="3.80.20.20">
    <property type="entry name" value="Receptor L-domain"/>
    <property type="match status" value="1"/>
</dbReference>
<keyword evidence="8" id="KW-0067">ATP-binding</keyword>
<dbReference type="EMBL" id="CAUEEQ010016326">
    <property type="protein sequence ID" value="CAJ0940143.1"/>
    <property type="molecule type" value="Genomic_DNA"/>
</dbReference>
<dbReference type="Pfam" id="PF01030">
    <property type="entry name" value="Recep_L_domain"/>
    <property type="match status" value="1"/>
</dbReference>
<accession>A0ABN9LIK1</accession>
<evidence type="ECO:0000313" key="18">
    <source>
        <dbReference type="Proteomes" id="UP001176940"/>
    </source>
</evidence>
<dbReference type="SUPFAM" id="SSF52058">
    <property type="entry name" value="L domain-like"/>
    <property type="match status" value="1"/>
</dbReference>
<evidence type="ECO:0000256" key="1">
    <source>
        <dbReference type="ARBA" id="ARBA00004479"/>
    </source>
</evidence>
<keyword evidence="11" id="KW-0829">Tyrosine-protein kinase</keyword>
<evidence type="ECO:0000256" key="8">
    <source>
        <dbReference type="ARBA" id="ARBA00022840"/>
    </source>
</evidence>
<reference evidence="17" key="1">
    <citation type="submission" date="2023-07" db="EMBL/GenBank/DDBJ databases">
        <authorList>
            <person name="Stuckert A."/>
        </authorList>
    </citation>
    <scope>NUCLEOTIDE SEQUENCE</scope>
</reference>
<keyword evidence="6" id="KW-0547">Nucleotide-binding</keyword>
<dbReference type="InterPro" id="IPR036941">
    <property type="entry name" value="Rcpt_L-dom_sf"/>
</dbReference>
<keyword evidence="12" id="KW-0675">Receptor</keyword>
<keyword evidence="9" id="KW-1133">Transmembrane helix</keyword>
<dbReference type="Pfam" id="PF00757">
    <property type="entry name" value="Furin-like"/>
    <property type="match status" value="1"/>
</dbReference>
<dbReference type="InterPro" id="IPR006212">
    <property type="entry name" value="Furin_repeat"/>
</dbReference>
<evidence type="ECO:0000256" key="9">
    <source>
        <dbReference type="ARBA" id="ARBA00022989"/>
    </source>
</evidence>
<evidence type="ECO:0000256" key="3">
    <source>
        <dbReference type="ARBA" id="ARBA00022553"/>
    </source>
</evidence>
<keyword evidence="10" id="KW-0472">Membrane</keyword>
<protein>
    <recommendedName>
        <fullName evidence="2">receptor protein-tyrosine kinase</fullName>
        <ecNumber evidence="2">2.7.10.1</ecNumber>
    </recommendedName>
</protein>
<dbReference type="PANTHER" id="PTHR33395:SF22">
    <property type="entry name" value="REVERSE TRANSCRIPTASE DOMAIN-CONTAINING PROTEIN"/>
    <property type="match status" value="1"/>
</dbReference>
<feature type="domain" description="Receptor L-domain" evidence="16">
    <location>
        <begin position="267"/>
        <end position="375"/>
    </location>
</feature>
<keyword evidence="4" id="KW-0808">Transferase</keyword>
<evidence type="ECO:0000313" key="17">
    <source>
        <dbReference type="EMBL" id="CAJ0940143.1"/>
    </source>
</evidence>
<dbReference type="InterPro" id="IPR000494">
    <property type="entry name" value="Rcpt_L-dom"/>
</dbReference>
<proteinExistence type="predicted"/>
<keyword evidence="3" id="KW-0597">Phosphoprotein</keyword>
<evidence type="ECO:0000256" key="11">
    <source>
        <dbReference type="ARBA" id="ARBA00023137"/>
    </source>
</evidence>
<comment type="catalytic activity">
    <reaction evidence="14">
        <text>L-tyrosyl-[protein] + ATP = O-phospho-L-tyrosyl-[protein] + ADP + H(+)</text>
        <dbReference type="Rhea" id="RHEA:10596"/>
        <dbReference type="Rhea" id="RHEA-COMP:10136"/>
        <dbReference type="Rhea" id="RHEA-COMP:20101"/>
        <dbReference type="ChEBI" id="CHEBI:15378"/>
        <dbReference type="ChEBI" id="CHEBI:30616"/>
        <dbReference type="ChEBI" id="CHEBI:46858"/>
        <dbReference type="ChEBI" id="CHEBI:61978"/>
        <dbReference type="ChEBI" id="CHEBI:456216"/>
        <dbReference type="EC" id="2.7.10.1"/>
    </reaction>
</comment>
<evidence type="ECO:0000256" key="2">
    <source>
        <dbReference type="ARBA" id="ARBA00011902"/>
    </source>
</evidence>
<keyword evidence="5" id="KW-0812">Transmembrane</keyword>
<dbReference type="CDD" id="cd00064">
    <property type="entry name" value="FU"/>
    <property type="match status" value="1"/>
</dbReference>
<dbReference type="SMART" id="SM00261">
    <property type="entry name" value="FU"/>
    <property type="match status" value="1"/>
</dbReference>
<keyword evidence="18" id="KW-1185">Reference proteome</keyword>
<evidence type="ECO:0000256" key="4">
    <source>
        <dbReference type="ARBA" id="ARBA00022679"/>
    </source>
</evidence>
<evidence type="ECO:0000259" key="16">
    <source>
        <dbReference type="Pfam" id="PF01030"/>
    </source>
</evidence>
<dbReference type="PANTHER" id="PTHR33395">
    <property type="entry name" value="TRANSCRIPTASE, PUTATIVE-RELATED-RELATED"/>
    <property type="match status" value="1"/>
</dbReference>
<dbReference type="InterPro" id="IPR006211">
    <property type="entry name" value="Furin-like_Cys-rich_dom"/>
</dbReference>
<evidence type="ECO:0000256" key="5">
    <source>
        <dbReference type="ARBA" id="ARBA00022692"/>
    </source>
</evidence>
<evidence type="ECO:0000259" key="15">
    <source>
        <dbReference type="Pfam" id="PF00757"/>
    </source>
</evidence>
<comment type="subcellular location">
    <subcellularLocation>
        <location evidence="1">Membrane</location>
        <topology evidence="1">Single-pass type I membrane protein</topology>
    </subcellularLocation>
</comment>
<organism evidence="17 18">
    <name type="scientific">Ranitomeya imitator</name>
    <name type="common">mimic poison frog</name>
    <dbReference type="NCBI Taxonomy" id="111125"/>
    <lineage>
        <taxon>Eukaryota</taxon>
        <taxon>Metazoa</taxon>
        <taxon>Chordata</taxon>
        <taxon>Craniata</taxon>
        <taxon>Vertebrata</taxon>
        <taxon>Euteleostomi</taxon>
        <taxon>Amphibia</taxon>
        <taxon>Batrachia</taxon>
        <taxon>Anura</taxon>
        <taxon>Neobatrachia</taxon>
        <taxon>Hyloidea</taxon>
        <taxon>Dendrobatidae</taxon>
        <taxon>Dendrobatinae</taxon>
        <taxon>Ranitomeya</taxon>
    </lineage>
</organism>
<gene>
    <name evidence="17" type="ORF">RIMI_LOCUS8289379</name>
</gene>
<dbReference type="InterPro" id="IPR009030">
    <property type="entry name" value="Growth_fac_rcpt_cys_sf"/>
</dbReference>
<evidence type="ECO:0000256" key="13">
    <source>
        <dbReference type="ARBA" id="ARBA00023180"/>
    </source>
</evidence>
<evidence type="ECO:0000256" key="10">
    <source>
        <dbReference type="ARBA" id="ARBA00023136"/>
    </source>
</evidence>
<dbReference type="EC" id="2.7.10.1" evidence="2"/>
<dbReference type="Proteomes" id="UP001176940">
    <property type="component" value="Unassembled WGS sequence"/>
</dbReference>
<evidence type="ECO:0000256" key="14">
    <source>
        <dbReference type="ARBA" id="ARBA00051243"/>
    </source>
</evidence>
<name>A0ABN9LIK1_9NEOB</name>
<evidence type="ECO:0000256" key="6">
    <source>
        <dbReference type="ARBA" id="ARBA00022741"/>
    </source>
</evidence>
<keyword evidence="13" id="KW-0325">Glycoprotein</keyword>
<feature type="domain" description="Furin-like cysteine-rich" evidence="15">
    <location>
        <begin position="121"/>
        <end position="244"/>
    </location>
</feature>
<evidence type="ECO:0000256" key="12">
    <source>
        <dbReference type="ARBA" id="ARBA00023170"/>
    </source>
</evidence>
<keyword evidence="7" id="KW-0418">Kinase</keyword>
<dbReference type="SUPFAM" id="SSF57184">
    <property type="entry name" value="Growth factor receptor domain"/>
    <property type="match status" value="1"/>
</dbReference>
<dbReference type="Gene3D" id="2.10.220.10">
    <property type="entry name" value="Hormone Receptor, Insulin-like Growth Factor Receptor 1, Chain A, domain 2"/>
    <property type="match status" value="1"/>
</dbReference>
<evidence type="ECO:0000256" key="7">
    <source>
        <dbReference type="ARBA" id="ARBA00022777"/>
    </source>
</evidence>